<dbReference type="EMBL" id="JACHHJ010000002">
    <property type="protein sequence ID" value="MBB6449750.1"/>
    <property type="molecule type" value="Genomic_DNA"/>
</dbReference>
<keyword evidence="2" id="KW-1185">Reference proteome</keyword>
<dbReference type="Proteomes" id="UP000568839">
    <property type="component" value="Unassembled WGS sequence"/>
</dbReference>
<comment type="caution">
    <text evidence="1">The sequence shown here is derived from an EMBL/GenBank/DDBJ whole genome shotgun (WGS) entry which is preliminary data.</text>
</comment>
<sequence>MFCEQIKLKSGEIYHYNNGCKMILFQLLYSTNALRLLKNVNAKKFYILQILSDENI</sequence>
<protein>
    <submittedName>
        <fullName evidence="1">Uncharacterized protein</fullName>
    </submittedName>
</protein>
<evidence type="ECO:0000313" key="2">
    <source>
        <dbReference type="Proteomes" id="UP000568839"/>
    </source>
</evidence>
<dbReference type="AlphaFoldDB" id="A0A841PLW3"/>
<gene>
    <name evidence="1" type="ORF">HNR44_001728</name>
</gene>
<evidence type="ECO:0000313" key="1">
    <source>
        <dbReference type="EMBL" id="MBB6449750.1"/>
    </source>
</evidence>
<name>A0A841PLW3_9BACL</name>
<reference evidence="1 2" key="1">
    <citation type="submission" date="2020-08" db="EMBL/GenBank/DDBJ databases">
        <title>Genomic Encyclopedia of Type Strains, Phase IV (KMG-IV): sequencing the most valuable type-strain genomes for metagenomic binning, comparative biology and taxonomic classification.</title>
        <authorList>
            <person name="Goeker M."/>
        </authorList>
    </citation>
    <scope>NUCLEOTIDE SEQUENCE [LARGE SCALE GENOMIC DNA]</scope>
    <source>
        <strain evidence="1 2">DSM 21769</strain>
    </source>
</reference>
<organism evidence="1 2">
    <name type="scientific">Geomicrobium halophilum</name>
    <dbReference type="NCBI Taxonomy" id="549000"/>
    <lineage>
        <taxon>Bacteria</taxon>
        <taxon>Bacillati</taxon>
        <taxon>Bacillota</taxon>
        <taxon>Bacilli</taxon>
        <taxon>Bacillales</taxon>
        <taxon>Geomicrobium</taxon>
    </lineage>
</organism>
<proteinExistence type="predicted"/>
<accession>A0A841PLW3</accession>